<organism evidence="3 4">
    <name type="scientific">Silicimonas algicola</name>
    <dbReference type="NCBI Taxonomy" id="1826607"/>
    <lineage>
        <taxon>Bacteria</taxon>
        <taxon>Pseudomonadati</taxon>
        <taxon>Pseudomonadota</taxon>
        <taxon>Alphaproteobacteria</taxon>
        <taxon>Rhodobacterales</taxon>
        <taxon>Paracoccaceae</taxon>
    </lineage>
</organism>
<dbReference type="RefSeq" id="WP_109760788.1">
    <property type="nucleotide sequence ID" value="NZ_CP034588.1"/>
</dbReference>
<dbReference type="PANTHER" id="PTHR43377:SF2">
    <property type="entry name" value="BINDING ROSSMANN FOLD OXIDOREDUCTASE, PUTATIVE (AFU_ORTHOLOGUE AFUA_4G00560)-RELATED"/>
    <property type="match status" value="1"/>
</dbReference>
<reference evidence="3 4" key="1">
    <citation type="submission" date="2018-05" db="EMBL/GenBank/DDBJ databases">
        <title>Genomic Encyclopedia of Type Strains, Phase IV (KMG-IV): sequencing the most valuable type-strain genomes for metagenomic binning, comparative biology and taxonomic classification.</title>
        <authorList>
            <person name="Goeker M."/>
        </authorList>
    </citation>
    <scope>NUCLEOTIDE SEQUENCE [LARGE SCALE GENOMIC DNA]</scope>
    <source>
        <strain evidence="3 4">DSM 103371</strain>
    </source>
</reference>
<gene>
    <name evidence="3" type="ORF">C8D95_111122</name>
</gene>
<dbReference type="InterPro" id="IPR004104">
    <property type="entry name" value="Gfo/Idh/MocA-like_OxRdtase_C"/>
</dbReference>
<dbReference type="PANTHER" id="PTHR43377">
    <property type="entry name" value="BILIVERDIN REDUCTASE A"/>
    <property type="match status" value="1"/>
</dbReference>
<proteinExistence type="predicted"/>
<dbReference type="AlphaFoldDB" id="A0A316GIR1"/>
<dbReference type="OrthoDB" id="9792935at2"/>
<dbReference type="GO" id="GO:0000166">
    <property type="term" value="F:nucleotide binding"/>
    <property type="evidence" value="ECO:0007669"/>
    <property type="project" value="InterPro"/>
</dbReference>
<dbReference type="Proteomes" id="UP000245390">
    <property type="component" value="Unassembled WGS sequence"/>
</dbReference>
<dbReference type="SUPFAM" id="SSF55347">
    <property type="entry name" value="Glyceraldehyde-3-phosphate dehydrogenase-like, C-terminal domain"/>
    <property type="match status" value="1"/>
</dbReference>
<dbReference type="InterPro" id="IPR051450">
    <property type="entry name" value="Gfo/Idh/MocA_Oxidoreductases"/>
</dbReference>
<evidence type="ECO:0000259" key="2">
    <source>
        <dbReference type="Pfam" id="PF02894"/>
    </source>
</evidence>
<dbReference type="SUPFAM" id="SSF51735">
    <property type="entry name" value="NAD(P)-binding Rossmann-fold domains"/>
    <property type="match status" value="1"/>
</dbReference>
<dbReference type="Gene3D" id="3.40.50.720">
    <property type="entry name" value="NAD(P)-binding Rossmann-like Domain"/>
    <property type="match status" value="1"/>
</dbReference>
<feature type="domain" description="Gfo/Idh/MocA-like oxidoreductase C-terminal" evidence="2">
    <location>
        <begin position="141"/>
        <end position="403"/>
    </location>
</feature>
<dbReference type="Pfam" id="PF02894">
    <property type="entry name" value="GFO_IDH_MocA_C"/>
    <property type="match status" value="1"/>
</dbReference>
<sequence>MATNKRRIAVVGTGHRGTGTWAGDAPATCADEVELVGLSDVNVARLAVAQRRLGPGLVASTDLSEMVAEAKPHTLVVCTRDDTHADIIVKALEDGMDVVTEKPMAVTAEQVRRILDAEARTGRRVDVAFNYRFAPTSRKIRELLASGRIGRITSCDFHWYLDTTHGADYFRRWHAYKRFSGSLFVHKATHHFDLLNWWIDADPVRVFGQGSLEKYGRNGPFRSRRCKGCPHADECEFYLDMSTSDWLEDLYEGPSAEDGYFRDACVYREDIDIYDTMTAAILYDNGVQVSYSLNAYMPIEGSHLAFNGTHGRIECRMYEKQAFDAPKGVDEILVLGTDRSVERIRVEHGPGGHFGGDPLLHKALFTPEVDDPAGQRAGARAGAMSVLTGVAATQSAETGRAVMIADLLKG</sequence>
<evidence type="ECO:0000313" key="3">
    <source>
        <dbReference type="EMBL" id="PWK54687.1"/>
    </source>
</evidence>
<dbReference type="InterPro" id="IPR036291">
    <property type="entry name" value="NAD(P)-bd_dom_sf"/>
</dbReference>
<accession>A0A316GIR1</accession>
<dbReference type="KEGG" id="salo:EF888_14210"/>
<dbReference type="InterPro" id="IPR000683">
    <property type="entry name" value="Gfo/Idh/MocA-like_OxRdtase_N"/>
</dbReference>
<evidence type="ECO:0000259" key="1">
    <source>
        <dbReference type="Pfam" id="PF01408"/>
    </source>
</evidence>
<evidence type="ECO:0000313" key="4">
    <source>
        <dbReference type="Proteomes" id="UP000245390"/>
    </source>
</evidence>
<dbReference type="Gene3D" id="3.30.360.10">
    <property type="entry name" value="Dihydrodipicolinate Reductase, domain 2"/>
    <property type="match status" value="1"/>
</dbReference>
<comment type="caution">
    <text evidence="3">The sequence shown here is derived from an EMBL/GenBank/DDBJ whole genome shotgun (WGS) entry which is preliminary data.</text>
</comment>
<dbReference type="Pfam" id="PF01408">
    <property type="entry name" value="GFO_IDH_MocA"/>
    <property type="match status" value="1"/>
</dbReference>
<feature type="domain" description="Gfo/Idh/MocA-like oxidoreductase N-terminal" evidence="1">
    <location>
        <begin position="7"/>
        <end position="129"/>
    </location>
</feature>
<name>A0A316GIR1_9RHOB</name>
<dbReference type="EMBL" id="QGGV01000011">
    <property type="protein sequence ID" value="PWK54687.1"/>
    <property type="molecule type" value="Genomic_DNA"/>
</dbReference>
<keyword evidence="4" id="KW-1185">Reference proteome</keyword>
<protein>
    <submittedName>
        <fullName evidence="3">Putative dehydrogenase</fullName>
    </submittedName>
</protein>